<dbReference type="EMBL" id="JBBPEH010000017">
    <property type="protein sequence ID" value="KAK7529256.1"/>
    <property type="molecule type" value="Genomic_DNA"/>
</dbReference>
<dbReference type="RefSeq" id="XP_066649836.1">
    <property type="nucleotide sequence ID" value="XM_066802647.1"/>
</dbReference>
<evidence type="ECO:0000313" key="2">
    <source>
        <dbReference type="EMBL" id="KAK7529256.1"/>
    </source>
</evidence>
<name>A0ABR1L1Y6_9PEZI</name>
<evidence type="ECO:0000256" key="1">
    <source>
        <dbReference type="SAM" id="MobiDB-lite"/>
    </source>
</evidence>
<proteinExistence type="predicted"/>
<feature type="region of interest" description="Disordered" evidence="1">
    <location>
        <begin position="183"/>
        <end position="348"/>
    </location>
</feature>
<feature type="compositionally biased region" description="Basic residues" evidence="1">
    <location>
        <begin position="200"/>
        <end position="212"/>
    </location>
</feature>
<dbReference type="Proteomes" id="UP001360953">
    <property type="component" value="Unassembled WGS sequence"/>
</dbReference>
<comment type="caution">
    <text evidence="2">The sequence shown here is derived from an EMBL/GenBank/DDBJ whole genome shotgun (WGS) entry which is preliminary data.</text>
</comment>
<protein>
    <submittedName>
        <fullName evidence="2">Uncharacterized protein</fullName>
    </submittedName>
</protein>
<feature type="compositionally biased region" description="Polar residues" evidence="1">
    <location>
        <begin position="299"/>
        <end position="317"/>
    </location>
</feature>
<feature type="compositionally biased region" description="Basic and acidic residues" evidence="1">
    <location>
        <begin position="336"/>
        <end position="348"/>
    </location>
</feature>
<feature type="compositionally biased region" description="Low complexity" evidence="1">
    <location>
        <begin position="185"/>
        <end position="199"/>
    </location>
</feature>
<organism evidence="2 3">
    <name type="scientific">Phyllosticta citribraziliensis</name>
    <dbReference type="NCBI Taxonomy" id="989973"/>
    <lineage>
        <taxon>Eukaryota</taxon>
        <taxon>Fungi</taxon>
        <taxon>Dikarya</taxon>
        <taxon>Ascomycota</taxon>
        <taxon>Pezizomycotina</taxon>
        <taxon>Dothideomycetes</taxon>
        <taxon>Dothideomycetes incertae sedis</taxon>
        <taxon>Botryosphaeriales</taxon>
        <taxon>Phyllostictaceae</taxon>
        <taxon>Phyllosticta</taxon>
    </lineage>
</organism>
<evidence type="ECO:0000313" key="3">
    <source>
        <dbReference type="Proteomes" id="UP001360953"/>
    </source>
</evidence>
<keyword evidence="3" id="KW-1185">Reference proteome</keyword>
<accession>A0ABR1L1Y6</accession>
<feature type="compositionally biased region" description="Basic residues" evidence="1">
    <location>
        <begin position="219"/>
        <end position="232"/>
    </location>
</feature>
<feature type="region of interest" description="Disordered" evidence="1">
    <location>
        <begin position="1"/>
        <end position="25"/>
    </location>
</feature>
<sequence>MVHFKLTDVSQANGQSDATSSHHRGGTLLSRPLNRSAFAFIASFPALPLIFSDTMETDVMAKNTPTPFHTGFSRHKTGYLRCIYDVVGLQNITDIIPASIAQKNPSGTPYELWEYTEGFIKHLKFVLLVEKDFARVRRLFVDTFNRNASTRRRSSVSGVQTVDIEEVHEELCEEKEVDHREVVKLSRSTGASLGSAGRARGPRPKTRKKKKKETSAEQRKRRTMERAKRRRERLADAAIPDDQQLPTESSEGEPAGERRKRRRVEPARRQQDRSATAVKMEIDDHQLSVESPEDDQHRLTTASPLDSHQLSDEQQGPTRATRGRKRRRLSTATSPDEQHSAESSDNERILDALQMYQRSLNRITATTGESHRNLSISNNDQGPTVVATCDRQHCIKISYDEEVPNVATVNGHRYWGTLDDEQRSSHIATRRHRQYWGSLEDEQRSSELPKRERQFELRATHGGGFRVVSSFPVDPMSAGNHRRQPPAASLSLKDMTADIPELFVLV</sequence>
<gene>
    <name evidence="2" type="ORF">J3D65DRAFT_663150</name>
</gene>
<feature type="compositionally biased region" description="Polar residues" evidence="1">
    <location>
        <begin position="8"/>
        <end position="19"/>
    </location>
</feature>
<reference evidence="2 3" key="1">
    <citation type="submission" date="2024-04" db="EMBL/GenBank/DDBJ databases">
        <title>Phyllosticta paracitricarpa is synonymous to the EU quarantine fungus P. citricarpa based on phylogenomic analyses.</title>
        <authorList>
            <consortium name="Lawrence Berkeley National Laboratory"/>
            <person name="Van ingen-buijs V.A."/>
            <person name="Van westerhoven A.C."/>
            <person name="Haridas S."/>
            <person name="Skiadas P."/>
            <person name="Martin F."/>
            <person name="Groenewald J.Z."/>
            <person name="Crous P.W."/>
            <person name="Seidl M.F."/>
        </authorList>
    </citation>
    <scope>NUCLEOTIDE SEQUENCE [LARGE SCALE GENOMIC DNA]</scope>
    <source>
        <strain evidence="2 3">CPC 17464</strain>
    </source>
</reference>
<dbReference type="GeneID" id="92035553"/>